<evidence type="ECO:0008006" key="5">
    <source>
        <dbReference type="Google" id="ProtNLM"/>
    </source>
</evidence>
<accession>A0AAN7CUK4</accession>
<evidence type="ECO:0000313" key="4">
    <source>
        <dbReference type="Proteomes" id="UP001303647"/>
    </source>
</evidence>
<feature type="region of interest" description="Disordered" evidence="1">
    <location>
        <begin position="174"/>
        <end position="217"/>
    </location>
</feature>
<organism evidence="3 4">
    <name type="scientific">Corynascus novoguineensis</name>
    <dbReference type="NCBI Taxonomy" id="1126955"/>
    <lineage>
        <taxon>Eukaryota</taxon>
        <taxon>Fungi</taxon>
        <taxon>Dikarya</taxon>
        <taxon>Ascomycota</taxon>
        <taxon>Pezizomycotina</taxon>
        <taxon>Sordariomycetes</taxon>
        <taxon>Sordariomycetidae</taxon>
        <taxon>Sordariales</taxon>
        <taxon>Chaetomiaceae</taxon>
        <taxon>Corynascus</taxon>
    </lineage>
</organism>
<dbReference type="AlphaFoldDB" id="A0AAN7CUK4"/>
<reference evidence="3" key="2">
    <citation type="submission" date="2023-05" db="EMBL/GenBank/DDBJ databases">
        <authorList>
            <consortium name="Lawrence Berkeley National Laboratory"/>
            <person name="Steindorff A."/>
            <person name="Hensen N."/>
            <person name="Bonometti L."/>
            <person name="Westerberg I."/>
            <person name="Brannstrom I.O."/>
            <person name="Guillou S."/>
            <person name="Cros-Aarteil S."/>
            <person name="Calhoun S."/>
            <person name="Haridas S."/>
            <person name="Kuo A."/>
            <person name="Mondo S."/>
            <person name="Pangilinan J."/>
            <person name="Riley R."/>
            <person name="Labutti K."/>
            <person name="Andreopoulos B."/>
            <person name="Lipzen A."/>
            <person name="Chen C."/>
            <person name="Yanf M."/>
            <person name="Daum C."/>
            <person name="Ng V."/>
            <person name="Clum A."/>
            <person name="Ohm R."/>
            <person name="Martin F."/>
            <person name="Silar P."/>
            <person name="Natvig D."/>
            <person name="Lalanne C."/>
            <person name="Gautier V."/>
            <person name="Ament-Velasquez S.L."/>
            <person name="Kruys A."/>
            <person name="Hutchinson M.I."/>
            <person name="Powell A.J."/>
            <person name="Barry K."/>
            <person name="Miller A.N."/>
            <person name="Grigoriev I.V."/>
            <person name="Debuchy R."/>
            <person name="Gladieux P."/>
            <person name="Thoren M.H."/>
            <person name="Johannesson H."/>
        </authorList>
    </citation>
    <scope>NUCLEOTIDE SEQUENCE</scope>
    <source>
        <strain evidence="3">CBS 359.72</strain>
    </source>
</reference>
<proteinExistence type="predicted"/>
<feature type="transmembrane region" description="Helical" evidence="2">
    <location>
        <begin position="12"/>
        <end position="29"/>
    </location>
</feature>
<keyword evidence="4" id="KW-1185">Reference proteome</keyword>
<comment type="caution">
    <text evidence="3">The sequence shown here is derived from an EMBL/GenBank/DDBJ whole genome shotgun (WGS) entry which is preliminary data.</text>
</comment>
<sequence length="217" mass="24210">MLFAIMFAFWRFAEIITLIPIMGMLAWFVDGYLDASVMTPTHVLLLFIVSVLALAWSIFTLFSYHRSSANAHFVALVDFAFVGALIAGVYYLRFIARADCASIRPGSSVDVTLGLFGNARFSIPGLPEVTVSKTCGMLKACFALAIMNTVFFFITSVLAWVHGDHAVKDERRYVEARRRGSHSRSRGHGSRSRHRSHSGHRHGGSRRSSHSHNRAYV</sequence>
<keyword evidence="2" id="KW-0472">Membrane</keyword>
<dbReference type="Proteomes" id="UP001303647">
    <property type="component" value="Unassembled WGS sequence"/>
</dbReference>
<evidence type="ECO:0000313" key="3">
    <source>
        <dbReference type="EMBL" id="KAK4247148.1"/>
    </source>
</evidence>
<keyword evidence="2" id="KW-1133">Transmembrane helix</keyword>
<evidence type="ECO:0000256" key="2">
    <source>
        <dbReference type="SAM" id="Phobius"/>
    </source>
</evidence>
<feature type="compositionally biased region" description="Basic residues" evidence="1">
    <location>
        <begin position="179"/>
        <end position="217"/>
    </location>
</feature>
<reference evidence="3" key="1">
    <citation type="journal article" date="2023" name="Mol. Phylogenet. Evol.">
        <title>Genome-scale phylogeny and comparative genomics of the fungal order Sordariales.</title>
        <authorList>
            <person name="Hensen N."/>
            <person name="Bonometti L."/>
            <person name="Westerberg I."/>
            <person name="Brannstrom I.O."/>
            <person name="Guillou S."/>
            <person name="Cros-Aarteil S."/>
            <person name="Calhoun S."/>
            <person name="Haridas S."/>
            <person name="Kuo A."/>
            <person name="Mondo S."/>
            <person name="Pangilinan J."/>
            <person name="Riley R."/>
            <person name="LaButti K."/>
            <person name="Andreopoulos B."/>
            <person name="Lipzen A."/>
            <person name="Chen C."/>
            <person name="Yan M."/>
            <person name="Daum C."/>
            <person name="Ng V."/>
            <person name="Clum A."/>
            <person name="Steindorff A."/>
            <person name="Ohm R.A."/>
            <person name="Martin F."/>
            <person name="Silar P."/>
            <person name="Natvig D.O."/>
            <person name="Lalanne C."/>
            <person name="Gautier V."/>
            <person name="Ament-Velasquez S.L."/>
            <person name="Kruys A."/>
            <person name="Hutchinson M.I."/>
            <person name="Powell A.J."/>
            <person name="Barry K."/>
            <person name="Miller A.N."/>
            <person name="Grigoriev I.V."/>
            <person name="Debuchy R."/>
            <person name="Gladieux P."/>
            <person name="Hiltunen Thoren M."/>
            <person name="Johannesson H."/>
        </authorList>
    </citation>
    <scope>NUCLEOTIDE SEQUENCE</scope>
    <source>
        <strain evidence="3">CBS 359.72</strain>
    </source>
</reference>
<feature type="transmembrane region" description="Helical" evidence="2">
    <location>
        <begin position="137"/>
        <end position="161"/>
    </location>
</feature>
<evidence type="ECO:0000256" key="1">
    <source>
        <dbReference type="SAM" id="MobiDB-lite"/>
    </source>
</evidence>
<feature type="transmembrane region" description="Helical" evidence="2">
    <location>
        <begin position="41"/>
        <end position="61"/>
    </location>
</feature>
<feature type="transmembrane region" description="Helical" evidence="2">
    <location>
        <begin position="73"/>
        <end position="92"/>
    </location>
</feature>
<name>A0AAN7CUK4_9PEZI</name>
<protein>
    <recommendedName>
        <fullName evidence="5">MARVEL domain-containing protein</fullName>
    </recommendedName>
</protein>
<keyword evidence="2" id="KW-0812">Transmembrane</keyword>
<gene>
    <name evidence="3" type="ORF">C7999DRAFT_41480</name>
</gene>
<dbReference type="EMBL" id="MU857659">
    <property type="protein sequence ID" value="KAK4247148.1"/>
    <property type="molecule type" value="Genomic_DNA"/>
</dbReference>